<dbReference type="Proteomes" id="UP000814033">
    <property type="component" value="Unassembled WGS sequence"/>
</dbReference>
<gene>
    <name evidence="1" type="ORF">FA95DRAFT_1577934</name>
</gene>
<name>A0ACB8R4V3_9AGAM</name>
<dbReference type="EMBL" id="MU276389">
    <property type="protein sequence ID" value="KAI0038912.1"/>
    <property type="molecule type" value="Genomic_DNA"/>
</dbReference>
<accession>A0ACB8R4V3</accession>
<reference evidence="1" key="1">
    <citation type="submission" date="2021-02" db="EMBL/GenBank/DDBJ databases">
        <authorList>
            <consortium name="DOE Joint Genome Institute"/>
            <person name="Ahrendt S."/>
            <person name="Looney B.P."/>
            <person name="Miyauchi S."/>
            <person name="Morin E."/>
            <person name="Drula E."/>
            <person name="Courty P.E."/>
            <person name="Chicoki N."/>
            <person name="Fauchery L."/>
            <person name="Kohler A."/>
            <person name="Kuo A."/>
            <person name="Labutti K."/>
            <person name="Pangilinan J."/>
            <person name="Lipzen A."/>
            <person name="Riley R."/>
            <person name="Andreopoulos W."/>
            <person name="He G."/>
            <person name="Johnson J."/>
            <person name="Barry K.W."/>
            <person name="Grigoriev I.V."/>
            <person name="Nagy L."/>
            <person name="Hibbett D."/>
            <person name="Henrissat B."/>
            <person name="Matheny P.B."/>
            <person name="Labbe J."/>
            <person name="Martin F."/>
        </authorList>
    </citation>
    <scope>NUCLEOTIDE SEQUENCE</scope>
    <source>
        <strain evidence="1">FP105234-sp</strain>
    </source>
</reference>
<evidence type="ECO:0000313" key="2">
    <source>
        <dbReference type="Proteomes" id="UP000814033"/>
    </source>
</evidence>
<evidence type="ECO:0000313" key="1">
    <source>
        <dbReference type="EMBL" id="KAI0038912.1"/>
    </source>
</evidence>
<sequence>MYAKEFLPCKVTSIAKRDKKSDKYYSSHKGAEDLVQNRWPLDDFAPSYTSSNHSHAPETYPTEAHNFFDTPSSDDIYDPNQDNGPGTLSQDEEGDSTDSDIDSMSEFDSELSAAATSTPGFPSPSPSPLPSHLYSTPPLQPPEGQLSIRRTRSWAAGAYSHSPSPLPNTSRAVLSRGDMEAEITRLRNLVASQAEVVQNLTFERDAADTHAVLMLKNNEQLQRQLNGKNKDKTVRQIRMTSQILTPHALMAEYRSDLEKRAEKERKDEASKQQKEKAKDAQLVARALGTTVFSGSLSSKKKDELEDIAAALGLSEDGLKADIQDRIQRHLEMHPQLAENPRFAELFTSMARGRGPRGRKRRADSSTDDDEAVAVNVGVSADLLPTAGPTPSTPVPNSFFHDTHSYVEAGGSSSTSVHYSSELSKSSYCPYTVYPAPPLEHEETRLRLPRCVLVKCDKSIETSQPLVLAVDLASCRLLESPVFEKPEPGEPIRSKNLSSSKVTAWLRATAIAIAGGATSYSWMGFWKGCTEMKPAAALDNQDAGNDEGDGSD</sequence>
<comment type="caution">
    <text evidence="1">The sequence shown here is derived from an EMBL/GenBank/DDBJ whole genome shotgun (WGS) entry which is preliminary data.</text>
</comment>
<reference evidence="1" key="2">
    <citation type="journal article" date="2022" name="New Phytol.">
        <title>Evolutionary transition to the ectomycorrhizal habit in the genomes of a hyperdiverse lineage of mushroom-forming fungi.</title>
        <authorList>
            <person name="Looney B."/>
            <person name="Miyauchi S."/>
            <person name="Morin E."/>
            <person name="Drula E."/>
            <person name="Courty P.E."/>
            <person name="Kohler A."/>
            <person name="Kuo A."/>
            <person name="LaButti K."/>
            <person name="Pangilinan J."/>
            <person name="Lipzen A."/>
            <person name="Riley R."/>
            <person name="Andreopoulos W."/>
            <person name="He G."/>
            <person name="Johnson J."/>
            <person name="Nolan M."/>
            <person name="Tritt A."/>
            <person name="Barry K.W."/>
            <person name="Grigoriev I.V."/>
            <person name="Nagy L.G."/>
            <person name="Hibbett D."/>
            <person name="Henrissat B."/>
            <person name="Matheny P.B."/>
            <person name="Labbe J."/>
            <person name="Martin F.M."/>
        </authorList>
    </citation>
    <scope>NUCLEOTIDE SEQUENCE</scope>
    <source>
        <strain evidence="1">FP105234-sp</strain>
    </source>
</reference>
<organism evidence="1 2">
    <name type="scientific">Auriscalpium vulgare</name>
    <dbReference type="NCBI Taxonomy" id="40419"/>
    <lineage>
        <taxon>Eukaryota</taxon>
        <taxon>Fungi</taxon>
        <taxon>Dikarya</taxon>
        <taxon>Basidiomycota</taxon>
        <taxon>Agaricomycotina</taxon>
        <taxon>Agaricomycetes</taxon>
        <taxon>Russulales</taxon>
        <taxon>Auriscalpiaceae</taxon>
        <taxon>Auriscalpium</taxon>
    </lineage>
</organism>
<keyword evidence="2" id="KW-1185">Reference proteome</keyword>
<protein>
    <submittedName>
        <fullName evidence="1">Uncharacterized protein</fullName>
    </submittedName>
</protein>
<proteinExistence type="predicted"/>